<organism evidence="1 2">
    <name type="scientific">Methylobacterium aquaticum</name>
    <dbReference type="NCBI Taxonomy" id="270351"/>
    <lineage>
        <taxon>Bacteria</taxon>
        <taxon>Pseudomonadati</taxon>
        <taxon>Pseudomonadota</taxon>
        <taxon>Alphaproteobacteria</taxon>
        <taxon>Hyphomicrobiales</taxon>
        <taxon>Methylobacteriaceae</taxon>
        <taxon>Methylobacterium</taxon>
    </lineage>
</organism>
<reference evidence="2" key="2">
    <citation type="submission" date="2015-01" db="EMBL/GenBank/DDBJ databases">
        <title>Complete genome sequence of Methylobacterium aquaticum strain 22A.</title>
        <authorList>
            <person name="Tani A."/>
            <person name="Ogura Y."/>
            <person name="Hayashi T."/>
        </authorList>
    </citation>
    <scope>NUCLEOTIDE SEQUENCE [LARGE SCALE GENOMIC DNA]</scope>
    <source>
        <strain evidence="2">MA-22A</strain>
        <plasmid evidence="2">Plasmid pMaq22A_1p DNA</plasmid>
    </source>
</reference>
<dbReference type="Proteomes" id="UP000061432">
    <property type="component" value="Plasmid pMaq22A_1p"/>
</dbReference>
<name>A0A0C6F9H2_9HYPH</name>
<geneLocation type="plasmid" evidence="2">
    <name>pMaq22A_1p DNA</name>
</geneLocation>
<dbReference type="RefSeq" id="WP_060850502.1">
    <property type="nucleotide sequence ID" value="NZ_AP014705.1"/>
</dbReference>
<dbReference type="EMBL" id="AP014705">
    <property type="protein sequence ID" value="BAQ49446.1"/>
    <property type="molecule type" value="Genomic_DNA"/>
</dbReference>
<reference evidence="1 2" key="1">
    <citation type="journal article" date="2015" name="Genome Announc.">
        <title>Complete Genome Sequence of Methylobacterium aquaticum Strain 22A, Isolated from Racomitrium japonicum Moss.</title>
        <authorList>
            <person name="Tani A."/>
            <person name="Ogura Y."/>
            <person name="Hayashi T."/>
            <person name="Kimbara K."/>
        </authorList>
    </citation>
    <scope>NUCLEOTIDE SEQUENCE [LARGE SCALE GENOMIC DNA]</scope>
    <source>
        <strain evidence="1 2">MA-22A</strain>
        <plasmid evidence="2">Plasmid pMaq22A_1p DNA</plasmid>
    </source>
</reference>
<evidence type="ECO:0000313" key="1">
    <source>
        <dbReference type="EMBL" id="BAQ49446.1"/>
    </source>
</evidence>
<dbReference type="PATRIC" id="fig|270351.10.peg.6520"/>
<sequence>MADPFAQIGDDVFVTDYDWRDPALAWPRNWLFQRAARDRLLFMVRKRDVGDDPSIELLAALLLTFEAGRRLGREAGQAEGRAALAGEMRKLMGVEESHG</sequence>
<proteinExistence type="predicted"/>
<dbReference type="OrthoDB" id="9928454at2"/>
<gene>
    <name evidence="1" type="ORF">Maq22A_1p36165</name>
</gene>
<evidence type="ECO:0000313" key="2">
    <source>
        <dbReference type="Proteomes" id="UP000061432"/>
    </source>
</evidence>
<dbReference type="AlphaFoldDB" id="A0A0C6F9H2"/>
<accession>A0A0C6F9H2</accession>
<protein>
    <submittedName>
        <fullName evidence="1">Uncharacterized protein</fullName>
    </submittedName>
</protein>
<dbReference type="KEGG" id="maqu:Maq22A_1p36165"/>
<keyword evidence="1" id="KW-0614">Plasmid</keyword>